<evidence type="ECO:0000313" key="2">
    <source>
        <dbReference type="EMBL" id="TNN51472.1"/>
    </source>
</evidence>
<feature type="region of interest" description="Disordered" evidence="1">
    <location>
        <begin position="47"/>
        <end position="77"/>
    </location>
</feature>
<protein>
    <submittedName>
        <fullName evidence="2">Uncharacterized protein</fullName>
    </submittedName>
</protein>
<evidence type="ECO:0000313" key="3">
    <source>
        <dbReference type="Proteomes" id="UP000314294"/>
    </source>
</evidence>
<evidence type="ECO:0000256" key="1">
    <source>
        <dbReference type="SAM" id="MobiDB-lite"/>
    </source>
</evidence>
<dbReference type="EMBL" id="SRLO01000581">
    <property type="protein sequence ID" value="TNN51472.1"/>
    <property type="molecule type" value="Genomic_DNA"/>
</dbReference>
<gene>
    <name evidence="2" type="ORF">EYF80_038322</name>
</gene>
<dbReference type="Proteomes" id="UP000314294">
    <property type="component" value="Unassembled WGS sequence"/>
</dbReference>
<sequence>MPNHDKYKTATAHHHTELGDRTRGGVKGLYLAMVLLLVLQRLLQVQAEHKSQQGHTQQEQRPQRGGGQEPVEITSTA</sequence>
<reference evidence="2 3" key="1">
    <citation type="submission" date="2019-03" db="EMBL/GenBank/DDBJ databases">
        <title>First draft genome of Liparis tanakae, snailfish: a comprehensive survey of snailfish specific genes.</title>
        <authorList>
            <person name="Kim W."/>
            <person name="Song I."/>
            <person name="Jeong J.-H."/>
            <person name="Kim D."/>
            <person name="Kim S."/>
            <person name="Ryu S."/>
            <person name="Song J.Y."/>
            <person name="Lee S.K."/>
        </authorList>
    </citation>
    <scope>NUCLEOTIDE SEQUENCE [LARGE SCALE GENOMIC DNA]</scope>
    <source>
        <tissue evidence="2">Muscle</tissue>
    </source>
</reference>
<name>A0A4Z2GFN5_9TELE</name>
<proteinExistence type="predicted"/>
<comment type="caution">
    <text evidence="2">The sequence shown here is derived from an EMBL/GenBank/DDBJ whole genome shotgun (WGS) entry which is preliminary data.</text>
</comment>
<accession>A0A4Z2GFN5</accession>
<keyword evidence="3" id="KW-1185">Reference proteome</keyword>
<feature type="region of interest" description="Disordered" evidence="1">
    <location>
        <begin position="1"/>
        <end position="23"/>
    </location>
</feature>
<organism evidence="2 3">
    <name type="scientific">Liparis tanakae</name>
    <name type="common">Tanaka's snailfish</name>
    <dbReference type="NCBI Taxonomy" id="230148"/>
    <lineage>
        <taxon>Eukaryota</taxon>
        <taxon>Metazoa</taxon>
        <taxon>Chordata</taxon>
        <taxon>Craniata</taxon>
        <taxon>Vertebrata</taxon>
        <taxon>Euteleostomi</taxon>
        <taxon>Actinopterygii</taxon>
        <taxon>Neopterygii</taxon>
        <taxon>Teleostei</taxon>
        <taxon>Neoteleostei</taxon>
        <taxon>Acanthomorphata</taxon>
        <taxon>Eupercaria</taxon>
        <taxon>Perciformes</taxon>
        <taxon>Cottioidei</taxon>
        <taxon>Cottales</taxon>
        <taxon>Liparidae</taxon>
        <taxon>Liparis</taxon>
    </lineage>
</organism>
<dbReference type="AlphaFoldDB" id="A0A4Z2GFN5"/>